<evidence type="ECO:0000313" key="3">
    <source>
        <dbReference type="Proteomes" id="UP000677803"/>
    </source>
</evidence>
<sequence>MERWRQEGRRQERKMTGGGDEALPTLKSHKHTHTPTWAPRRACCLSAEQNASRCTLVMLSNNKQLVLPQVHPLDDVSTVIEDAADVFRVHGTGEVGVTIVPAVPACRADPLLKEKGNKDRVKALQGWIKVWGGLTIIGCEVTRKFREVFLNFGFSCQHFLCKQVLFI</sequence>
<feature type="region of interest" description="Disordered" evidence="1">
    <location>
        <begin position="1"/>
        <end position="34"/>
    </location>
</feature>
<dbReference type="EMBL" id="CAJRST010041110">
    <property type="protein sequence ID" value="CAG6021216.1"/>
    <property type="molecule type" value="Genomic_DNA"/>
</dbReference>
<keyword evidence="3" id="KW-1185">Reference proteome</keyword>
<feature type="compositionally biased region" description="Basic and acidic residues" evidence="1">
    <location>
        <begin position="1"/>
        <end position="15"/>
    </location>
</feature>
<organism evidence="2 3">
    <name type="scientific">Menidia menidia</name>
    <name type="common">Atlantic silverside</name>
    <dbReference type="NCBI Taxonomy" id="238744"/>
    <lineage>
        <taxon>Eukaryota</taxon>
        <taxon>Metazoa</taxon>
        <taxon>Chordata</taxon>
        <taxon>Craniata</taxon>
        <taxon>Vertebrata</taxon>
        <taxon>Euteleostomi</taxon>
        <taxon>Actinopterygii</taxon>
        <taxon>Neopterygii</taxon>
        <taxon>Teleostei</taxon>
        <taxon>Neoteleostei</taxon>
        <taxon>Acanthomorphata</taxon>
        <taxon>Ovalentaria</taxon>
        <taxon>Atherinomorphae</taxon>
        <taxon>Atheriniformes</taxon>
        <taxon>Atherinopsidae</taxon>
        <taxon>Menidiinae</taxon>
        <taxon>Menidia</taxon>
    </lineage>
</organism>
<accession>A0A8S4BXT8</accession>
<comment type="caution">
    <text evidence="2">The sequence shown here is derived from an EMBL/GenBank/DDBJ whole genome shotgun (WGS) entry which is preliminary data.</text>
</comment>
<proteinExistence type="predicted"/>
<gene>
    <name evidence="2" type="ORF">MMEN_LOCUS21424</name>
</gene>
<evidence type="ECO:0000313" key="2">
    <source>
        <dbReference type="EMBL" id="CAG6021216.1"/>
    </source>
</evidence>
<evidence type="ECO:0000256" key="1">
    <source>
        <dbReference type="SAM" id="MobiDB-lite"/>
    </source>
</evidence>
<dbReference type="AlphaFoldDB" id="A0A8S4BXT8"/>
<dbReference type="OrthoDB" id="8964042at2759"/>
<name>A0A8S4BXT8_9TELE</name>
<dbReference type="Proteomes" id="UP000677803">
    <property type="component" value="Unassembled WGS sequence"/>
</dbReference>
<protein>
    <submittedName>
        <fullName evidence="2">(Atlantic silverside) hypothetical protein</fullName>
    </submittedName>
</protein>
<reference evidence="2" key="1">
    <citation type="submission" date="2021-05" db="EMBL/GenBank/DDBJ databases">
        <authorList>
            <person name="Tigano A."/>
        </authorList>
    </citation>
    <scope>NUCLEOTIDE SEQUENCE</scope>
</reference>